<dbReference type="InterPro" id="IPR035197">
    <property type="entry name" value="DUF5313"/>
</dbReference>
<comment type="caution">
    <text evidence="2">The sequence shown here is derived from an EMBL/GenBank/DDBJ whole genome shotgun (WGS) entry which is preliminary data.</text>
</comment>
<dbReference type="EMBL" id="JBHSQW010000039">
    <property type="protein sequence ID" value="MFC5996320.1"/>
    <property type="molecule type" value="Genomic_DNA"/>
</dbReference>
<feature type="transmembrane region" description="Helical" evidence="1">
    <location>
        <begin position="86"/>
        <end position="106"/>
    </location>
</feature>
<evidence type="ECO:0000256" key="1">
    <source>
        <dbReference type="SAM" id="Phobius"/>
    </source>
</evidence>
<gene>
    <name evidence="2" type="ORF">ACFQE5_19125</name>
</gene>
<keyword evidence="1" id="KW-1133">Transmembrane helix</keyword>
<keyword evidence="3" id="KW-1185">Reference proteome</keyword>
<keyword evidence="1" id="KW-0812">Transmembrane</keyword>
<sequence>MSDMIDDAAAGARREAGGRAAPRPRPGLLRWLWYALGGRLPDRYRVWVLHDVSTRSWALRHLCRTAVQLSPIAVLLFLFLPGSVWVRVGGVVGGMLLGFIYSIAYMNESCEHRAVKAGYPSGSAAAAREAAHATERAASAQRYAEQWRRSAEP</sequence>
<proteinExistence type="predicted"/>
<accession>A0ABW1J7I8</accession>
<dbReference type="RefSeq" id="WP_379586900.1">
    <property type="nucleotide sequence ID" value="NZ_JBHSQW010000039.1"/>
</dbReference>
<protein>
    <submittedName>
        <fullName evidence="2">DUF5313 family protein</fullName>
    </submittedName>
</protein>
<reference evidence="3" key="1">
    <citation type="journal article" date="2019" name="Int. J. Syst. Evol. Microbiol.">
        <title>The Global Catalogue of Microorganisms (GCM) 10K type strain sequencing project: providing services to taxonomists for standard genome sequencing and annotation.</title>
        <authorList>
            <consortium name="The Broad Institute Genomics Platform"/>
            <consortium name="The Broad Institute Genome Sequencing Center for Infectious Disease"/>
            <person name="Wu L."/>
            <person name="Ma J."/>
        </authorList>
    </citation>
    <scope>NUCLEOTIDE SEQUENCE [LARGE SCALE GENOMIC DNA]</scope>
    <source>
        <strain evidence="3">CCM 8391</strain>
    </source>
</reference>
<dbReference type="Pfam" id="PF17240">
    <property type="entry name" value="DUF5313"/>
    <property type="match status" value="1"/>
</dbReference>
<organism evidence="2 3">
    <name type="scientific">Pseudonocardia hispaniensis</name>
    <dbReference type="NCBI Taxonomy" id="904933"/>
    <lineage>
        <taxon>Bacteria</taxon>
        <taxon>Bacillati</taxon>
        <taxon>Actinomycetota</taxon>
        <taxon>Actinomycetes</taxon>
        <taxon>Pseudonocardiales</taxon>
        <taxon>Pseudonocardiaceae</taxon>
        <taxon>Pseudonocardia</taxon>
    </lineage>
</organism>
<dbReference type="Proteomes" id="UP001596302">
    <property type="component" value="Unassembled WGS sequence"/>
</dbReference>
<evidence type="ECO:0000313" key="3">
    <source>
        <dbReference type="Proteomes" id="UP001596302"/>
    </source>
</evidence>
<keyword evidence="1" id="KW-0472">Membrane</keyword>
<evidence type="ECO:0000313" key="2">
    <source>
        <dbReference type="EMBL" id="MFC5996320.1"/>
    </source>
</evidence>
<name>A0ABW1J7I8_9PSEU</name>